<reference evidence="1 4" key="1">
    <citation type="submission" date="2019-08" db="EMBL/GenBank/DDBJ databases">
        <title>Comparison of rpoB and gyrB Sequences from Mobiluncus Species and Development of a Multiplex PCR Method for Clinical Detection of Mobiluncus curtisii and Mobiluncus mulieris.</title>
        <authorList>
            <person name="Yang L."/>
            <person name="Shen Y."/>
            <person name="Xu G."/>
            <person name="Shu L.-B."/>
            <person name="Hu J."/>
            <person name="Zhang R."/>
            <person name="Wang Y."/>
            <person name="Zhou H.-W."/>
            <person name="Zhang X."/>
        </authorList>
    </citation>
    <scope>NUCLEOTIDE SEQUENCE [LARGE SCALE GENOMIC DNA]</scope>
    <source>
        <strain evidence="1 4">M26</strain>
    </source>
</reference>
<protein>
    <submittedName>
        <fullName evidence="2">FMN reductase</fullName>
    </submittedName>
</protein>
<reference evidence="2 3" key="2">
    <citation type="submission" date="2020-04" db="EMBL/GenBank/DDBJ databases">
        <title>Antimicrobial susceptibility and clonality of vaginal-derived multi-drug resistant Mobiluncus isolates in China.</title>
        <authorList>
            <person name="Zhang X."/>
        </authorList>
    </citation>
    <scope>NUCLEOTIDE SEQUENCE [LARGE SCALE GENOMIC DNA]</scope>
    <source>
        <strain evidence="2 3">13</strain>
    </source>
</reference>
<comment type="caution">
    <text evidence="2">The sequence shown here is derived from an EMBL/GenBank/DDBJ whole genome shotgun (WGS) entry which is preliminary data.</text>
</comment>
<dbReference type="AlphaFoldDB" id="A0A7Y0TYZ6"/>
<organism evidence="2 3">
    <name type="scientific">Mobiluncus mulieris</name>
    <dbReference type="NCBI Taxonomy" id="2052"/>
    <lineage>
        <taxon>Bacteria</taxon>
        <taxon>Bacillati</taxon>
        <taxon>Actinomycetota</taxon>
        <taxon>Actinomycetes</taxon>
        <taxon>Actinomycetales</taxon>
        <taxon>Actinomycetaceae</taxon>
        <taxon>Mobiluncus</taxon>
    </lineage>
</organism>
<evidence type="ECO:0000313" key="3">
    <source>
        <dbReference type="Proteomes" id="UP000578252"/>
    </source>
</evidence>
<sequence length="57" mass="6033">MMVAGIGGVTQNGSLSGEFQVRGIDDGAVFLAYTKHVPPAGINLWNVKHGYDLSQKS</sequence>
<evidence type="ECO:0000313" key="1">
    <source>
        <dbReference type="EMBL" id="MCU9969990.1"/>
    </source>
</evidence>
<dbReference type="EMBL" id="VSZY01000048">
    <property type="protein sequence ID" value="MCU9969990.1"/>
    <property type="molecule type" value="Genomic_DNA"/>
</dbReference>
<proteinExistence type="predicted"/>
<evidence type="ECO:0000313" key="2">
    <source>
        <dbReference type="EMBL" id="NMW65774.1"/>
    </source>
</evidence>
<name>A0A7Y0TYZ6_9ACTO</name>
<dbReference type="EMBL" id="JABCUR010000009">
    <property type="protein sequence ID" value="NMW65774.1"/>
    <property type="molecule type" value="Genomic_DNA"/>
</dbReference>
<evidence type="ECO:0000313" key="4">
    <source>
        <dbReference type="Proteomes" id="UP001209486"/>
    </source>
</evidence>
<dbReference type="OrthoDB" id="9805855at2"/>
<accession>A0A7Y0TYZ6</accession>
<gene>
    <name evidence="1" type="ORF">FYZ43_11610</name>
    <name evidence="2" type="ORF">HHJ78_09705</name>
</gene>
<dbReference type="Proteomes" id="UP000578252">
    <property type="component" value="Unassembled WGS sequence"/>
</dbReference>
<dbReference type="Proteomes" id="UP001209486">
    <property type="component" value="Unassembled WGS sequence"/>
</dbReference>